<dbReference type="Gene3D" id="3.30.70.120">
    <property type="match status" value="1"/>
</dbReference>
<dbReference type="Proteomes" id="UP001597024">
    <property type="component" value="Unassembled WGS sequence"/>
</dbReference>
<dbReference type="SUPFAM" id="SSF54913">
    <property type="entry name" value="GlnB-like"/>
    <property type="match status" value="1"/>
</dbReference>
<dbReference type="InterPro" id="IPR011322">
    <property type="entry name" value="N-reg_PII-like_a/b"/>
</dbReference>
<comment type="caution">
    <text evidence="2">The sequence shown here is derived from an EMBL/GenBank/DDBJ whole genome shotgun (WGS) entry which is preliminary data.</text>
</comment>
<dbReference type="Pfam" id="PF03091">
    <property type="entry name" value="CutA1"/>
    <property type="match status" value="1"/>
</dbReference>
<reference evidence="3" key="1">
    <citation type="journal article" date="2019" name="Int. J. Syst. Evol. Microbiol.">
        <title>The Global Catalogue of Microorganisms (GCM) 10K type strain sequencing project: providing services to taxonomists for standard genome sequencing and annotation.</title>
        <authorList>
            <consortium name="The Broad Institute Genomics Platform"/>
            <consortium name="The Broad Institute Genome Sequencing Center for Infectious Disease"/>
            <person name="Wu L."/>
            <person name="Ma J."/>
        </authorList>
    </citation>
    <scope>NUCLEOTIDE SEQUENCE [LARGE SCALE GENOMIC DNA]</scope>
    <source>
        <strain evidence="3">CCUG 62974</strain>
    </source>
</reference>
<evidence type="ECO:0000256" key="1">
    <source>
        <dbReference type="ARBA" id="ARBA00010169"/>
    </source>
</evidence>
<dbReference type="InterPro" id="IPR004323">
    <property type="entry name" value="Ion_tolerance_CutA"/>
</dbReference>
<keyword evidence="3" id="KW-1185">Reference proteome</keyword>
<name>A0ABW3DL20_9ACTN</name>
<dbReference type="InterPro" id="IPR015867">
    <property type="entry name" value="N-reg_PII/ATP_PRibTrfase_C"/>
</dbReference>
<dbReference type="EMBL" id="JBHTHX010000062">
    <property type="protein sequence ID" value="MFD0883682.1"/>
    <property type="molecule type" value="Genomic_DNA"/>
</dbReference>
<gene>
    <name evidence="2" type="primary">cutA</name>
    <name evidence="2" type="ORF">ACFQ08_03800</name>
</gene>
<comment type="similarity">
    <text evidence="1">Belongs to the CutA family.</text>
</comment>
<proteinExistence type="inferred from homology"/>
<organism evidence="2 3">
    <name type="scientific">Streptosporangium algeriense</name>
    <dbReference type="NCBI Taxonomy" id="1682748"/>
    <lineage>
        <taxon>Bacteria</taxon>
        <taxon>Bacillati</taxon>
        <taxon>Actinomycetota</taxon>
        <taxon>Actinomycetes</taxon>
        <taxon>Streptosporangiales</taxon>
        <taxon>Streptosporangiaceae</taxon>
        <taxon>Streptosporangium</taxon>
    </lineage>
</organism>
<evidence type="ECO:0000313" key="2">
    <source>
        <dbReference type="EMBL" id="MFD0883682.1"/>
    </source>
</evidence>
<evidence type="ECO:0000313" key="3">
    <source>
        <dbReference type="Proteomes" id="UP001597024"/>
    </source>
</evidence>
<protein>
    <submittedName>
        <fullName evidence="2">Divalent cation tolerance protein CutA</fullName>
    </submittedName>
</protein>
<accession>A0ABW3DL20</accession>
<sequence length="63" mass="6774">MGRNASDSPEVWVTVSSRAEASRICPAVMEQRLAAAAQVIAPIESVYRWAGGSGPPVSGWWSW</sequence>